<dbReference type="CDD" id="cd06661">
    <property type="entry name" value="GGCT_like"/>
    <property type="match status" value="1"/>
</dbReference>
<dbReference type="Gene3D" id="3.10.490.10">
    <property type="entry name" value="Gamma-glutamyl cyclotransferase-like"/>
    <property type="match status" value="1"/>
</dbReference>
<dbReference type="InterPro" id="IPR013024">
    <property type="entry name" value="GGCT-like"/>
</dbReference>
<comment type="caution">
    <text evidence="4">The sequence shown here is derived from an EMBL/GenBank/DDBJ whole genome shotgun (WGS) entry which is preliminary data.</text>
</comment>
<evidence type="ECO:0000256" key="1">
    <source>
        <dbReference type="ARBA" id="ARBA00022679"/>
    </source>
</evidence>
<evidence type="ECO:0000313" key="5">
    <source>
        <dbReference type="Proteomes" id="UP001595748"/>
    </source>
</evidence>
<accession>A0ABV8ACD6</accession>
<keyword evidence="5" id="KW-1185">Reference proteome</keyword>
<dbReference type="InterPro" id="IPR045038">
    <property type="entry name" value="AIG2-like"/>
</dbReference>
<name>A0ABV8ACD6_9DEIO</name>
<evidence type="ECO:0000313" key="4">
    <source>
        <dbReference type="EMBL" id="MFC3862256.1"/>
    </source>
</evidence>
<dbReference type="InterPro" id="IPR036568">
    <property type="entry name" value="GGCT-like_sf"/>
</dbReference>
<sequence>MNAEPRNAPLTSVFVYGTLMPGERNAHVARHGGQFTSRPARLAGFRLFHLHPEHYPGLTPATPADIVQGSVLTYSAADWDRALPFLDALEGVHETPPLYTREKVQVQYEDGQRADTWVYVYARPQRLQAAGVQFIKSGDWREANERDRRTDDNR</sequence>
<organism evidence="4 5">
    <name type="scientific">Deinococcus antarcticus</name>
    <dbReference type="NCBI Taxonomy" id="1298767"/>
    <lineage>
        <taxon>Bacteria</taxon>
        <taxon>Thermotogati</taxon>
        <taxon>Deinococcota</taxon>
        <taxon>Deinococci</taxon>
        <taxon>Deinococcales</taxon>
        <taxon>Deinococcaceae</taxon>
        <taxon>Deinococcus</taxon>
    </lineage>
</organism>
<evidence type="ECO:0000256" key="2">
    <source>
        <dbReference type="ARBA" id="ARBA00030602"/>
    </source>
</evidence>
<dbReference type="PANTHER" id="PTHR31544:SF2">
    <property type="entry name" value="AIG2-LIKE PROTEIN D"/>
    <property type="match status" value="1"/>
</dbReference>
<dbReference type="InterPro" id="IPR009288">
    <property type="entry name" value="AIG2-like_dom"/>
</dbReference>
<protein>
    <recommendedName>
        <fullName evidence="2">Putative gamma-glutamylcyclotransferase</fullName>
    </recommendedName>
</protein>
<keyword evidence="1" id="KW-0808">Transferase</keyword>
<proteinExistence type="predicted"/>
<gene>
    <name evidence="4" type="ORF">ACFOPQ_15940</name>
</gene>
<feature type="domain" description="Gamma-glutamylcyclotransferase AIG2-like" evidence="3">
    <location>
        <begin position="13"/>
        <end position="141"/>
    </location>
</feature>
<dbReference type="Pfam" id="PF06094">
    <property type="entry name" value="GGACT"/>
    <property type="match status" value="1"/>
</dbReference>
<dbReference type="Proteomes" id="UP001595748">
    <property type="component" value="Unassembled WGS sequence"/>
</dbReference>
<dbReference type="RefSeq" id="WP_380079951.1">
    <property type="nucleotide sequence ID" value="NZ_JBHRZF010000184.1"/>
</dbReference>
<dbReference type="SUPFAM" id="SSF110857">
    <property type="entry name" value="Gamma-glutamyl cyclotransferase-like"/>
    <property type="match status" value="1"/>
</dbReference>
<reference evidence="5" key="1">
    <citation type="journal article" date="2019" name="Int. J. Syst. Evol. Microbiol.">
        <title>The Global Catalogue of Microorganisms (GCM) 10K type strain sequencing project: providing services to taxonomists for standard genome sequencing and annotation.</title>
        <authorList>
            <consortium name="The Broad Institute Genomics Platform"/>
            <consortium name="The Broad Institute Genome Sequencing Center for Infectious Disease"/>
            <person name="Wu L."/>
            <person name="Ma J."/>
        </authorList>
    </citation>
    <scope>NUCLEOTIDE SEQUENCE [LARGE SCALE GENOMIC DNA]</scope>
    <source>
        <strain evidence="5">CCTCC AB 2013263</strain>
    </source>
</reference>
<dbReference type="EMBL" id="JBHRZF010000184">
    <property type="protein sequence ID" value="MFC3862256.1"/>
    <property type="molecule type" value="Genomic_DNA"/>
</dbReference>
<dbReference type="PANTHER" id="PTHR31544">
    <property type="entry name" value="AIG2-LIKE PROTEIN D"/>
    <property type="match status" value="1"/>
</dbReference>
<evidence type="ECO:0000259" key="3">
    <source>
        <dbReference type="Pfam" id="PF06094"/>
    </source>
</evidence>